<dbReference type="Pfam" id="PF00999">
    <property type="entry name" value="Na_H_Exchanger"/>
    <property type="match status" value="1"/>
</dbReference>
<evidence type="ECO:0000256" key="6">
    <source>
        <dbReference type="ARBA" id="ARBA00023136"/>
    </source>
</evidence>
<evidence type="ECO:0000259" key="8">
    <source>
        <dbReference type="PROSITE" id="PS51201"/>
    </source>
</evidence>
<gene>
    <name evidence="9" type="ORF">A3B54_02070</name>
</gene>
<dbReference type="GO" id="GO:0015297">
    <property type="term" value="F:antiporter activity"/>
    <property type="evidence" value="ECO:0007669"/>
    <property type="project" value="InterPro"/>
</dbReference>
<keyword evidence="3" id="KW-0813">Transport</keyword>
<protein>
    <recommendedName>
        <fullName evidence="8">RCK N-terminal domain-containing protein</fullName>
    </recommendedName>
</protein>
<name>A0A1F5H7M3_9BACT</name>
<feature type="transmembrane region" description="Helical" evidence="7">
    <location>
        <begin position="29"/>
        <end position="46"/>
    </location>
</feature>
<evidence type="ECO:0000256" key="3">
    <source>
        <dbReference type="ARBA" id="ARBA00022448"/>
    </source>
</evidence>
<dbReference type="Gene3D" id="3.40.50.720">
    <property type="entry name" value="NAD(P)-binding Rossmann-like Domain"/>
    <property type="match status" value="1"/>
</dbReference>
<keyword evidence="4 7" id="KW-0812">Transmembrane</keyword>
<keyword evidence="6 7" id="KW-0472">Membrane</keyword>
<evidence type="ECO:0000256" key="1">
    <source>
        <dbReference type="ARBA" id="ARBA00004141"/>
    </source>
</evidence>
<feature type="transmembrane region" description="Helical" evidence="7">
    <location>
        <begin position="146"/>
        <end position="165"/>
    </location>
</feature>
<dbReference type="PROSITE" id="PS51201">
    <property type="entry name" value="RCK_N"/>
    <property type="match status" value="1"/>
</dbReference>
<dbReference type="InterPro" id="IPR036291">
    <property type="entry name" value="NAD(P)-bd_dom_sf"/>
</dbReference>
<dbReference type="InterPro" id="IPR003148">
    <property type="entry name" value="RCK_N"/>
</dbReference>
<proteinExistence type="inferred from homology"/>
<feature type="transmembrane region" description="Helical" evidence="7">
    <location>
        <begin position="323"/>
        <end position="347"/>
    </location>
</feature>
<dbReference type="PANTHER" id="PTHR42751:SF3">
    <property type="entry name" value="SODIUM_GLUTAMATE SYMPORTER"/>
    <property type="match status" value="1"/>
</dbReference>
<dbReference type="InterPro" id="IPR038770">
    <property type="entry name" value="Na+/solute_symporter_sf"/>
</dbReference>
<evidence type="ECO:0000256" key="4">
    <source>
        <dbReference type="ARBA" id="ARBA00022692"/>
    </source>
</evidence>
<feature type="transmembrane region" description="Helical" evidence="7">
    <location>
        <begin position="52"/>
        <end position="73"/>
    </location>
</feature>
<dbReference type="PANTHER" id="PTHR42751">
    <property type="entry name" value="SODIUM/HYDROGEN EXCHANGER FAMILY/TRKA DOMAIN PROTEIN"/>
    <property type="match status" value="1"/>
</dbReference>
<feature type="transmembrane region" description="Helical" evidence="7">
    <location>
        <begin position="268"/>
        <end position="287"/>
    </location>
</feature>
<dbReference type="GO" id="GO:0006813">
    <property type="term" value="P:potassium ion transport"/>
    <property type="evidence" value="ECO:0007669"/>
    <property type="project" value="InterPro"/>
</dbReference>
<dbReference type="SUPFAM" id="SSF51735">
    <property type="entry name" value="NAD(P)-binding Rossmann-fold domains"/>
    <property type="match status" value="1"/>
</dbReference>
<comment type="subcellular location">
    <subcellularLocation>
        <location evidence="1">Membrane</location>
        <topology evidence="1">Multi-pass membrane protein</topology>
    </subcellularLocation>
</comment>
<feature type="transmembrane region" description="Helical" evidence="7">
    <location>
        <begin position="232"/>
        <end position="256"/>
    </location>
</feature>
<evidence type="ECO:0000313" key="10">
    <source>
        <dbReference type="Proteomes" id="UP000177039"/>
    </source>
</evidence>
<comment type="similarity">
    <text evidence="2">Belongs to the monovalent cation:proton antiporter 2 (CPA2) transporter (TC 2.A.37) family.</text>
</comment>
<dbReference type="AlphaFoldDB" id="A0A1F5H7M3"/>
<feature type="transmembrane region" description="Helical" evidence="7">
    <location>
        <begin position="293"/>
        <end position="311"/>
    </location>
</feature>
<organism evidence="9 10">
    <name type="scientific">Candidatus Curtissbacteria bacterium RIFCSPLOWO2_01_FULL_42_50</name>
    <dbReference type="NCBI Taxonomy" id="1797730"/>
    <lineage>
        <taxon>Bacteria</taxon>
        <taxon>Candidatus Curtissiibacteriota</taxon>
    </lineage>
</organism>
<evidence type="ECO:0000256" key="5">
    <source>
        <dbReference type="ARBA" id="ARBA00022989"/>
    </source>
</evidence>
<evidence type="ECO:0000313" key="9">
    <source>
        <dbReference type="EMBL" id="OGE00167.1"/>
    </source>
</evidence>
<dbReference type="Pfam" id="PF02254">
    <property type="entry name" value="TrkA_N"/>
    <property type="match status" value="1"/>
</dbReference>
<keyword evidence="5 7" id="KW-1133">Transmembrane helix</keyword>
<evidence type="ECO:0000256" key="2">
    <source>
        <dbReference type="ARBA" id="ARBA00005551"/>
    </source>
</evidence>
<comment type="caution">
    <text evidence="9">The sequence shown here is derived from an EMBL/GenBank/DDBJ whole genome shotgun (WGS) entry which is preliminary data.</text>
</comment>
<evidence type="ECO:0000256" key="7">
    <source>
        <dbReference type="SAM" id="Phobius"/>
    </source>
</evidence>
<reference evidence="9 10" key="1">
    <citation type="journal article" date="2016" name="Nat. Commun.">
        <title>Thousands of microbial genomes shed light on interconnected biogeochemical processes in an aquifer system.</title>
        <authorList>
            <person name="Anantharaman K."/>
            <person name="Brown C.T."/>
            <person name="Hug L.A."/>
            <person name="Sharon I."/>
            <person name="Castelle C.J."/>
            <person name="Probst A.J."/>
            <person name="Thomas B.C."/>
            <person name="Singh A."/>
            <person name="Wilkins M.J."/>
            <person name="Karaoz U."/>
            <person name="Brodie E.L."/>
            <person name="Williams K.H."/>
            <person name="Hubbard S.S."/>
            <person name="Banfield J.F."/>
        </authorList>
    </citation>
    <scope>NUCLEOTIDE SEQUENCE [LARGE SCALE GENOMIC DNA]</scope>
</reference>
<dbReference type="Proteomes" id="UP000177039">
    <property type="component" value="Unassembled WGS sequence"/>
</dbReference>
<feature type="transmembrane region" description="Helical" evidence="7">
    <location>
        <begin position="114"/>
        <end position="134"/>
    </location>
</feature>
<feature type="transmembrane region" description="Helical" evidence="7">
    <location>
        <begin position="177"/>
        <end position="197"/>
    </location>
</feature>
<accession>A0A1F5H7M3</accession>
<sequence>MPTAFLELASVLVLATIIGIILRSFKQPLILAYIFSGIIISLFGFFKNIDKSVFDLLSNLGIAFLLFLVGVELKTQDLKYVGKTAIFTGLGQIFFTLVVGFILLSGLGQSPIEAAYIAFAITFSSTVIIIKLLSEKHDLQSLYGKIAIGYLLTQDFVAISALMILSGFGQGGHLPSMFSILLIFVKGLLLVGLTYLASKFILPILFKLTSTSTELLFVAAIAWAFLLSAVGAIAGFSIAIGAFLAGVAIASSAYRLQISARVKPLRDFFIVIFFILLGASISVSASRVMIVDILVLSLFILFGKPLIMLAIMKTLGFRNRTAFLSSVTGAQISEFSLILLTTGVALGHISGDTLSLVAGVGIVTIALSSYLILYGERIYRFLEKPFLVVLPQVAREPYVLNREKLTDHLVLVGGEQMGWDILEFLKTKTRDKNQIVVVDFNPDIIKQITASGYNAVFGDISDPEVLEELEFGRAKLIVVTDPDVSDNIHLIRFAKGKNYKGPIIATAYWLHDAIRLYESGADYVVVPETVGGKHLAKLLGDHWDNLAAIKKAKSQYFEELLSHKIF</sequence>
<dbReference type="EMBL" id="MFBT01000005">
    <property type="protein sequence ID" value="OGE00167.1"/>
    <property type="molecule type" value="Genomic_DNA"/>
</dbReference>
<dbReference type="GO" id="GO:1902600">
    <property type="term" value="P:proton transmembrane transport"/>
    <property type="evidence" value="ECO:0007669"/>
    <property type="project" value="InterPro"/>
</dbReference>
<feature type="domain" description="RCK N-terminal" evidence="8">
    <location>
        <begin position="406"/>
        <end position="526"/>
    </location>
</feature>
<feature type="transmembrane region" description="Helical" evidence="7">
    <location>
        <begin position="6"/>
        <end position="22"/>
    </location>
</feature>
<dbReference type="InterPro" id="IPR006153">
    <property type="entry name" value="Cation/H_exchanger_TM"/>
</dbReference>
<feature type="transmembrane region" description="Helical" evidence="7">
    <location>
        <begin position="85"/>
        <end position="108"/>
    </location>
</feature>
<dbReference type="Gene3D" id="1.20.1530.20">
    <property type="match status" value="1"/>
</dbReference>
<dbReference type="GO" id="GO:0016020">
    <property type="term" value="C:membrane"/>
    <property type="evidence" value="ECO:0007669"/>
    <property type="project" value="UniProtKB-SubCell"/>
</dbReference>
<feature type="transmembrane region" description="Helical" evidence="7">
    <location>
        <begin position="353"/>
        <end position="374"/>
    </location>
</feature>